<feature type="compositionally biased region" description="Pro residues" evidence="1">
    <location>
        <begin position="150"/>
        <end position="168"/>
    </location>
</feature>
<gene>
    <name evidence="3" type="ORF">Tci_032694</name>
</gene>
<dbReference type="AlphaFoldDB" id="A0A6L2LFZ1"/>
<dbReference type="Pfam" id="PF03732">
    <property type="entry name" value="Retrotrans_gag"/>
    <property type="match status" value="1"/>
</dbReference>
<keyword evidence="3" id="KW-0548">Nucleotidyltransferase</keyword>
<evidence type="ECO:0000256" key="1">
    <source>
        <dbReference type="SAM" id="MobiDB-lite"/>
    </source>
</evidence>
<keyword evidence="3" id="KW-0695">RNA-directed DNA polymerase</keyword>
<proteinExistence type="predicted"/>
<feature type="compositionally biased region" description="Low complexity" evidence="1">
    <location>
        <begin position="653"/>
        <end position="669"/>
    </location>
</feature>
<dbReference type="GO" id="GO:0003964">
    <property type="term" value="F:RNA-directed DNA polymerase activity"/>
    <property type="evidence" value="ECO:0007669"/>
    <property type="project" value="UniProtKB-KW"/>
</dbReference>
<feature type="region of interest" description="Disordered" evidence="1">
    <location>
        <begin position="650"/>
        <end position="670"/>
    </location>
</feature>
<comment type="caution">
    <text evidence="3">The sequence shown here is derived from an EMBL/GenBank/DDBJ whole genome shotgun (WGS) entry which is preliminary data.</text>
</comment>
<reference evidence="3" key="1">
    <citation type="journal article" date="2019" name="Sci. Rep.">
        <title>Draft genome of Tanacetum cinerariifolium, the natural source of mosquito coil.</title>
        <authorList>
            <person name="Yamashiro T."/>
            <person name="Shiraishi A."/>
            <person name="Satake H."/>
            <person name="Nakayama K."/>
        </authorList>
    </citation>
    <scope>NUCLEOTIDE SEQUENCE</scope>
</reference>
<dbReference type="Gene3D" id="2.40.70.10">
    <property type="entry name" value="Acid Proteases"/>
    <property type="match status" value="1"/>
</dbReference>
<sequence length="939" mass="107490">MSKEVGESQLTGRELIQETTEKRVLIKQRMQAAEDRQKNYDDRKRKPMEFKIGDRVILKVSPWKGVVRFGKRDDTLQFMEEPVEIMEREIKRLKRRRIPLVKCMSTRSTSSNLLSSLRDPESLIRRRNLGEPSSLFDFEEVMNNNYNNQGPPPAGPSPPQNNNGPPPMATDLGLRHHMIQQVQNSCQFYELPGDDANRHIDKFLEVTEHMKQNRVFVDALRLSLFPYSLTHHAIAWYDRLLRNSIHTFEDMMRKFLSKYCPPSMVTKLRKEIPKFRQELHESLFEAWEHYKLSIDRCHNHNMLLDTSTTRDETSRSISSTTTTESPKVVRQLELMNKNFQEMMRQMQPVKSVDTKCETCGGPHSYTECPAVDGYTQEAVYATTVERKTKVTKDKVQNTSLGSTAHVQPLVVQIPILEPNIALKPKPSIPYPSRLNDQNLREKTNSKMLKFLQIFQRLHFDLSFADALLHIPKFTSMFKSLSSNKDKLFKLANTLLIENCSAVLLKKLPEKHGDPRRFVIPCDFQGFESCMALADLGVSINLMPLSIWKNLSLPDLTSTRLTLELATRTYAHPAGIVEDVFVQVGKFTFPADLVVVEYDVDPCVLLSLGRPFLRTARALVDVYGEELILRDGDEQLIFHDRFPKVLKFKKSNHPSSGSTTPLSDSSPSLTHFETSDSLLEEFADGLALLDPIPPGKEDNNFDFKVDLREIEFLLNQDPSTESNIETIDPILEKFTDEPNLDYLPPPREDDDEDDDLFDLKSDNDEWKKLLYGDCCKDINSEKAKNKDSKVKSLVVEDHIVESNDLLPLLLDNDLNLSMESSESSENAYLSLSLSENKDKVFNPCILILGGTHILKDESKDKDLRDKDLILEDHNFLSISSNKELMSFLELTVIETLLSFSSENEDKDCPDFEDPRAHGFVHRSLELLSLACLSDILNLID</sequence>
<keyword evidence="3" id="KW-0808">Transferase</keyword>
<feature type="region of interest" description="Disordered" evidence="1">
    <location>
        <begin position="142"/>
        <end position="171"/>
    </location>
</feature>
<accession>A0A6L2LFZ1</accession>
<name>A0A6L2LFZ1_TANCI</name>
<protein>
    <submittedName>
        <fullName evidence="3">Reverse transcriptase domain-containing protein</fullName>
    </submittedName>
</protein>
<dbReference type="InterPro" id="IPR021109">
    <property type="entry name" value="Peptidase_aspartic_dom_sf"/>
</dbReference>
<dbReference type="CDD" id="cd00303">
    <property type="entry name" value="retropepsin_like"/>
    <property type="match status" value="1"/>
</dbReference>
<dbReference type="InterPro" id="IPR005162">
    <property type="entry name" value="Retrotrans_gag_dom"/>
</dbReference>
<dbReference type="PANTHER" id="PTHR33067">
    <property type="entry name" value="RNA-DIRECTED DNA POLYMERASE-RELATED"/>
    <property type="match status" value="1"/>
</dbReference>
<dbReference type="EMBL" id="BKCJ010004383">
    <property type="protein sequence ID" value="GEU60716.1"/>
    <property type="molecule type" value="Genomic_DNA"/>
</dbReference>
<evidence type="ECO:0000259" key="2">
    <source>
        <dbReference type="Pfam" id="PF03732"/>
    </source>
</evidence>
<organism evidence="3">
    <name type="scientific">Tanacetum cinerariifolium</name>
    <name type="common">Dalmatian daisy</name>
    <name type="synonym">Chrysanthemum cinerariifolium</name>
    <dbReference type="NCBI Taxonomy" id="118510"/>
    <lineage>
        <taxon>Eukaryota</taxon>
        <taxon>Viridiplantae</taxon>
        <taxon>Streptophyta</taxon>
        <taxon>Embryophyta</taxon>
        <taxon>Tracheophyta</taxon>
        <taxon>Spermatophyta</taxon>
        <taxon>Magnoliopsida</taxon>
        <taxon>eudicotyledons</taxon>
        <taxon>Gunneridae</taxon>
        <taxon>Pentapetalae</taxon>
        <taxon>asterids</taxon>
        <taxon>campanulids</taxon>
        <taxon>Asterales</taxon>
        <taxon>Asteraceae</taxon>
        <taxon>Asteroideae</taxon>
        <taxon>Anthemideae</taxon>
        <taxon>Anthemidinae</taxon>
        <taxon>Tanacetum</taxon>
    </lineage>
</organism>
<dbReference type="PANTHER" id="PTHR33067:SF9">
    <property type="entry name" value="RNA-DIRECTED DNA POLYMERASE"/>
    <property type="match status" value="1"/>
</dbReference>
<feature type="domain" description="Retrotransposon gag" evidence="2">
    <location>
        <begin position="224"/>
        <end position="302"/>
    </location>
</feature>
<evidence type="ECO:0000313" key="3">
    <source>
        <dbReference type="EMBL" id="GEU60716.1"/>
    </source>
</evidence>